<comment type="caution">
    <text evidence="1">The sequence shown here is derived from an EMBL/GenBank/DDBJ whole genome shotgun (WGS) entry which is preliminary data.</text>
</comment>
<protein>
    <submittedName>
        <fullName evidence="1">Uncharacterized protein</fullName>
    </submittedName>
</protein>
<evidence type="ECO:0000313" key="1">
    <source>
        <dbReference type="EMBL" id="GAG99238.1"/>
    </source>
</evidence>
<gene>
    <name evidence="1" type="ORF">S01H4_43478</name>
</gene>
<accession>X1CT14</accession>
<organism evidence="1">
    <name type="scientific">marine sediment metagenome</name>
    <dbReference type="NCBI Taxonomy" id="412755"/>
    <lineage>
        <taxon>unclassified sequences</taxon>
        <taxon>metagenomes</taxon>
        <taxon>ecological metagenomes</taxon>
    </lineage>
</organism>
<dbReference type="AlphaFoldDB" id="X1CT14"/>
<proteinExistence type="predicted"/>
<feature type="non-terminal residue" evidence="1">
    <location>
        <position position="1"/>
    </location>
</feature>
<sequence length="37" mass="4151">RALSFGVTRYSVIKNICHNGSYNLPVEFEKEATYATA</sequence>
<reference evidence="1" key="1">
    <citation type="journal article" date="2014" name="Front. Microbiol.">
        <title>High frequency of phylogenetically diverse reductive dehalogenase-homologous genes in deep subseafloor sedimentary metagenomes.</title>
        <authorList>
            <person name="Kawai M."/>
            <person name="Futagami T."/>
            <person name="Toyoda A."/>
            <person name="Takaki Y."/>
            <person name="Nishi S."/>
            <person name="Hori S."/>
            <person name="Arai W."/>
            <person name="Tsubouchi T."/>
            <person name="Morono Y."/>
            <person name="Uchiyama I."/>
            <person name="Ito T."/>
            <person name="Fujiyama A."/>
            <person name="Inagaki F."/>
            <person name="Takami H."/>
        </authorList>
    </citation>
    <scope>NUCLEOTIDE SEQUENCE</scope>
    <source>
        <strain evidence="1">Expedition CK06-06</strain>
    </source>
</reference>
<name>X1CT14_9ZZZZ</name>
<dbReference type="EMBL" id="BART01023991">
    <property type="protein sequence ID" value="GAG99238.1"/>
    <property type="molecule type" value="Genomic_DNA"/>
</dbReference>